<reference evidence="1" key="1">
    <citation type="submission" date="2021-05" db="EMBL/GenBank/DDBJ databases">
        <authorList>
            <person name="Pan Q."/>
            <person name="Jouanno E."/>
            <person name="Zahm M."/>
            <person name="Klopp C."/>
            <person name="Cabau C."/>
            <person name="Louis A."/>
            <person name="Berthelot C."/>
            <person name="Parey E."/>
            <person name="Roest Crollius H."/>
            <person name="Montfort J."/>
            <person name="Robinson-Rechavi M."/>
            <person name="Bouchez O."/>
            <person name="Lampietro C."/>
            <person name="Lopez Roques C."/>
            <person name="Donnadieu C."/>
            <person name="Postlethwait J."/>
            <person name="Bobe J."/>
            <person name="Dillon D."/>
            <person name="Chandos A."/>
            <person name="von Hippel F."/>
            <person name="Guiguen Y."/>
        </authorList>
    </citation>
    <scope>NUCLEOTIDE SEQUENCE</scope>
    <source>
        <strain evidence="1">YG-Jan2019</strain>
    </source>
</reference>
<accession>A0ACC2GAA8</accession>
<gene>
    <name evidence="1" type="ORF">DPEC_G00180460</name>
</gene>
<keyword evidence="2" id="KW-1185">Reference proteome</keyword>
<name>A0ACC2GAA8_DALPE</name>
<organism evidence="1 2">
    <name type="scientific">Dallia pectoralis</name>
    <name type="common">Alaska blackfish</name>
    <dbReference type="NCBI Taxonomy" id="75939"/>
    <lineage>
        <taxon>Eukaryota</taxon>
        <taxon>Metazoa</taxon>
        <taxon>Chordata</taxon>
        <taxon>Craniata</taxon>
        <taxon>Vertebrata</taxon>
        <taxon>Euteleostomi</taxon>
        <taxon>Actinopterygii</taxon>
        <taxon>Neopterygii</taxon>
        <taxon>Teleostei</taxon>
        <taxon>Protacanthopterygii</taxon>
        <taxon>Esociformes</taxon>
        <taxon>Umbridae</taxon>
        <taxon>Dallia</taxon>
    </lineage>
</organism>
<evidence type="ECO:0000313" key="2">
    <source>
        <dbReference type="Proteomes" id="UP001157502"/>
    </source>
</evidence>
<sequence length="212" mass="22976">MASAVKPPAPGEGALSLLFSLNKTFTQDLSDQTSAAFINLANSLTSVMDLGYRRFPSFRRSRVNSFRKGSVISDMTLVFDNETSVPSTNETLATFVNISTNLTVVPNSIKVGFKNLAATVVTEVNKAYSKRFSAFRRSLVRSFRSGSIVTLMTLVFDNNSSLPSWNETLGAANFINLPILSNSIFASGSALRPTVFSLVFLPVILALLMASK</sequence>
<evidence type="ECO:0000313" key="1">
    <source>
        <dbReference type="EMBL" id="KAJ8000471.1"/>
    </source>
</evidence>
<comment type="caution">
    <text evidence="1">The sequence shown here is derived from an EMBL/GenBank/DDBJ whole genome shotgun (WGS) entry which is preliminary data.</text>
</comment>
<dbReference type="EMBL" id="CM055742">
    <property type="protein sequence ID" value="KAJ8000471.1"/>
    <property type="molecule type" value="Genomic_DNA"/>
</dbReference>
<protein>
    <submittedName>
        <fullName evidence="1">Uncharacterized protein</fullName>
    </submittedName>
</protein>
<proteinExistence type="predicted"/>
<dbReference type="Proteomes" id="UP001157502">
    <property type="component" value="Chromosome 15"/>
</dbReference>